<evidence type="ECO:0000256" key="6">
    <source>
        <dbReference type="SAM" id="MobiDB-lite"/>
    </source>
</evidence>
<proteinExistence type="inferred from homology"/>
<protein>
    <recommendedName>
        <fullName evidence="8">Clathrin/coatomer adaptor adaptin-like N-terminal domain-containing protein</fullName>
    </recommendedName>
</protein>
<dbReference type="GO" id="GO:0016192">
    <property type="term" value="P:vesicle-mediated transport"/>
    <property type="evidence" value="ECO:0007669"/>
    <property type="project" value="InterPro"/>
</dbReference>
<evidence type="ECO:0000256" key="3">
    <source>
        <dbReference type="ARBA" id="ARBA00022448"/>
    </source>
</evidence>
<comment type="subcellular location">
    <subcellularLocation>
        <location evidence="1">Endomembrane system</location>
    </subcellularLocation>
</comment>
<sequence>MLLNLSSLLPSIAVPSARASVVWLLGTYADFIPQTAPDALRVLVSGFVNEEEEVKLQISTFAAKMCIIHCLGITTSDQDQTKVDKDKSENSKNEKEKEKNPKLLKIQVQMH</sequence>
<dbReference type="SUPFAM" id="SSF48371">
    <property type="entry name" value="ARM repeat"/>
    <property type="match status" value="1"/>
</dbReference>
<dbReference type="Proteomes" id="UP000324800">
    <property type="component" value="Unassembled WGS sequence"/>
</dbReference>
<dbReference type="InterPro" id="IPR011989">
    <property type="entry name" value="ARM-like"/>
</dbReference>
<keyword evidence="4" id="KW-0653">Protein transport</keyword>
<evidence type="ECO:0000256" key="1">
    <source>
        <dbReference type="ARBA" id="ARBA00004308"/>
    </source>
</evidence>
<organism evidence="9 10">
    <name type="scientific">Streblomastix strix</name>
    <dbReference type="NCBI Taxonomy" id="222440"/>
    <lineage>
        <taxon>Eukaryota</taxon>
        <taxon>Metamonada</taxon>
        <taxon>Preaxostyla</taxon>
        <taxon>Oxymonadida</taxon>
        <taxon>Streblomastigidae</taxon>
        <taxon>Streblomastix</taxon>
    </lineage>
</organism>
<name>A0A5J4R3I8_9EUKA</name>
<gene>
    <name evidence="9" type="ORF">EZS28_053748</name>
</gene>
<accession>A0A5J4R3I8</accession>
<dbReference type="OrthoDB" id="302453at2759"/>
<keyword evidence="5" id="KW-0472">Membrane</keyword>
<evidence type="ECO:0000313" key="10">
    <source>
        <dbReference type="Proteomes" id="UP000324800"/>
    </source>
</evidence>
<feature type="chain" id="PRO_5023857095" description="Clathrin/coatomer adaptor adaptin-like N-terminal domain-containing protein" evidence="7">
    <location>
        <begin position="20"/>
        <end position="111"/>
    </location>
</feature>
<dbReference type="GO" id="GO:0030117">
    <property type="term" value="C:membrane coat"/>
    <property type="evidence" value="ECO:0007669"/>
    <property type="project" value="InterPro"/>
</dbReference>
<dbReference type="PANTHER" id="PTHR11134">
    <property type="entry name" value="ADAPTOR COMPLEX SUBUNIT BETA FAMILY MEMBER"/>
    <property type="match status" value="1"/>
</dbReference>
<dbReference type="InterPro" id="IPR002553">
    <property type="entry name" value="Clathrin/coatomer_adapt-like_N"/>
</dbReference>
<keyword evidence="3" id="KW-0813">Transport</keyword>
<dbReference type="InterPro" id="IPR016024">
    <property type="entry name" value="ARM-type_fold"/>
</dbReference>
<feature type="domain" description="Clathrin/coatomer adaptor adaptin-like N-terminal" evidence="8">
    <location>
        <begin position="2"/>
        <end position="73"/>
    </location>
</feature>
<evidence type="ECO:0000259" key="8">
    <source>
        <dbReference type="Pfam" id="PF01602"/>
    </source>
</evidence>
<keyword evidence="7" id="KW-0732">Signal</keyword>
<feature type="signal peptide" evidence="7">
    <location>
        <begin position="1"/>
        <end position="19"/>
    </location>
</feature>
<dbReference type="EMBL" id="SNRW01043392">
    <property type="protein sequence ID" value="KAA6328148.1"/>
    <property type="molecule type" value="Genomic_DNA"/>
</dbReference>
<dbReference type="AlphaFoldDB" id="A0A5J4R3I8"/>
<evidence type="ECO:0000256" key="5">
    <source>
        <dbReference type="ARBA" id="ARBA00023136"/>
    </source>
</evidence>
<evidence type="ECO:0000256" key="7">
    <source>
        <dbReference type="SAM" id="SignalP"/>
    </source>
</evidence>
<feature type="region of interest" description="Disordered" evidence="6">
    <location>
        <begin position="78"/>
        <end position="111"/>
    </location>
</feature>
<dbReference type="GO" id="GO:0012505">
    <property type="term" value="C:endomembrane system"/>
    <property type="evidence" value="ECO:0007669"/>
    <property type="project" value="UniProtKB-SubCell"/>
</dbReference>
<feature type="compositionally biased region" description="Basic and acidic residues" evidence="6">
    <location>
        <begin position="79"/>
        <end position="101"/>
    </location>
</feature>
<comment type="similarity">
    <text evidence="2">Belongs to the adaptor complexes large subunit family.</text>
</comment>
<dbReference type="Pfam" id="PF01602">
    <property type="entry name" value="Adaptin_N"/>
    <property type="match status" value="1"/>
</dbReference>
<evidence type="ECO:0000256" key="4">
    <source>
        <dbReference type="ARBA" id="ARBA00022927"/>
    </source>
</evidence>
<dbReference type="InterPro" id="IPR026739">
    <property type="entry name" value="AP_beta"/>
</dbReference>
<dbReference type="Gene3D" id="1.25.10.10">
    <property type="entry name" value="Leucine-rich Repeat Variant"/>
    <property type="match status" value="1"/>
</dbReference>
<evidence type="ECO:0000256" key="2">
    <source>
        <dbReference type="ARBA" id="ARBA00006613"/>
    </source>
</evidence>
<reference evidence="9 10" key="1">
    <citation type="submission" date="2019-03" db="EMBL/GenBank/DDBJ databases">
        <title>Single cell metagenomics reveals metabolic interactions within the superorganism composed of flagellate Streblomastix strix and complex community of Bacteroidetes bacteria on its surface.</title>
        <authorList>
            <person name="Treitli S.C."/>
            <person name="Kolisko M."/>
            <person name="Husnik F."/>
            <person name="Keeling P."/>
            <person name="Hampl V."/>
        </authorList>
    </citation>
    <scope>NUCLEOTIDE SEQUENCE [LARGE SCALE GENOMIC DNA]</scope>
    <source>
        <strain evidence="9">ST1C</strain>
    </source>
</reference>
<evidence type="ECO:0000313" key="9">
    <source>
        <dbReference type="EMBL" id="KAA6328148.1"/>
    </source>
</evidence>
<dbReference type="GO" id="GO:0006886">
    <property type="term" value="P:intracellular protein transport"/>
    <property type="evidence" value="ECO:0007669"/>
    <property type="project" value="InterPro"/>
</dbReference>
<comment type="caution">
    <text evidence="9">The sequence shown here is derived from an EMBL/GenBank/DDBJ whole genome shotgun (WGS) entry which is preliminary data.</text>
</comment>